<keyword evidence="2" id="KW-0472">Membrane</keyword>
<dbReference type="STRING" id="525263.HMPREF0298_2184"/>
<evidence type="ECO:0008006" key="5">
    <source>
        <dbReference type="Google" id="ProtNLM"/>
    </source>
</evidence>
<feature type="region of interest" description="Disordered" evidence="1">
    <location>
        <begin position="691"/>
        <end position="717"/>
    </location>
</feature>
<keyword evidence="4" id="KW-1185">Reference proteome</keyword>
<keyword evidence="2" id="KW-1133">Transmembrane helix</keyword>
<accession>C0XUR4</accession>
<comment type="caution">
    <text evidence="3">The sequence shown here is derived from an EMBL/GenBank/DDBJ whole genome shotgun (WGS) entry which is preliminary data.</text>
</comment>
<dbReference type="eggNOG" id="COG5617">
    <property type="taxonomic scope" value="Bacteria"/>
</dbReference>
<keyword evidence="2" id="KW-0812">Transmembrane</keyword>
<feature type="transmembrane region" description="Helical" evidence="2">
    <location>
        <begin position="263"/>
        <end position="281"/>
    </location>
</feature>
<reference evidence="3" key="1">
    <citation type="submission" date="2009-01" db="EMBL/GenBank/DDBJ databases">
        <authorList>
            <person name="Qin X."/>
            <person name="Bachman B."/>
            <person name="Battles P."/>
            <person name="Bell A."/>
            <person name="Bess C."/>
            <person name="Bickham C."/>
            <person name="Chaboub L."/>
            <person name="Chen D."/>
            <person name="Coyle M."/>
            <person name="Deiros D.R."/>
            <person name="Dinh H."/>
            <person name="Forbes L."/>
            <person name="Fowler G."/>
            <person name="Francisco L."/>
            <person name="Fu Q."/>
            <person name="Gubbala S."/>
            <person name="Hale W."/>
            <person name="Han Y."/>
            <person name="Hemphill L."/>
            <person name="Highlander S.K."/>
            <person name="Hirani K."/>
            <person name="Hogues M."/>
            <person name="Jackson L."/>
            <person name="Jakkamsetti A."/>
            <person name="Javaid M."/>
            <person name="Jiang H."/>
            <person name="Korchina V."/>
            <person name="Kovar C."/>
            <person name="Lara F."/>
            <person name="Lee S."/>
            <person name="Mata R."/>
            <person name="Mathew T."/>
            <person name="Moen C."/>
            <person name="Morales K."/>
            <person name="Munidasa M."/>
            <person name="Nazareth L."/>
            <person name="Ngo R."/>
            <person name="Nguyen L."/>
            <person name="Okwuonu G."/>
            <person name="Ongeri F."/>
            <person name="Patil S."/>
            <person name="Petrosino J."/>
            <person name="Pham C."/>
            <person name="Pham P."/>
            <person name="Pu L.-L."/>
            <person name="Puazo M."/>
            <person name="Raj R."/>
            <person name="Reid J."/>
            <person name="Rouhana J."/>
            <person name="Saada N."/>
            <person name="Shang Y."/>
            <person name="Simmons D."/>
            <person name="Thornton R."/>
            <person name="Warren J."/>
            <person name="Weissenberger G."/>
            <person name="Zhang J."/>
            <person name="Zhang L."/>
            <person name="Zhou C."/>
            <person name="Zhu D."/>
            <person name="Muzny D."/>
            <person name="Worley K."/>
            <person name="Gibbs R."/>
        </authorList>
    </citation>
    <scope>NUCLEOTIDE SEQUENCE [LARGE SCALE GENOMIC DNA]</scope>
    <source>
        <strain evidence="3">DSM 44291</strain>
    </source>
</reference>
<evidence type="ECO:0000313" key="4">
    <source>
        <dbReference type="Proteomes" id="UP000006196"/>
    </source>
</evidence>
<evidence type="ECO:0000256" key="1">
    <source>
        <dbReference type="SAM" id="MobiDB-lite"/>
    </source>
</evidence>
<feature type="transmembrane region" description="Helical" evidence="2">
    <location>
        <begin position="235"/>
        <end position="257"/>
    </location>
</feature>
<dbReference type="InterPro" id="IPR046671">
    <property type="entry name" value="DUF6541"/>
</dbReference>
<feature type="transmembrane region" description="Helical" evidence="2">
    <location>
        <begin position="6"/>
        <end position="25"/>
    </location>
</feature>
<feature type="transmembrane region" description="Helical" evidence="2">
    <location>
        <begin position="109"/>
        <end position="125"/>
    </location>
</feature>
<dbReference type="OrthoDB" id="3251757at2"/>
<feature type="transmembrane region" description="Helical" evidence="2">
    <location>
        <begin position="32"/>
        <end position="52"/>
    </location>
</feature>
<dbReference type="HOGENOM" id="CLU_017691_0_0_11"/>
<feature type="transmembrane region" description="Helical" evidence="2">
    <location>
        <begin position="293"/>
        <end position="320"/>
    </location>
</feature>
<sequence>MSLTGASVVAVMLFTLPGFVISWVAGVKAPAAAASALPVTFGVMGMSAWMWGETTAPFNTLTFTISLMFTLGCAVLWRWATDRRLRTATTWRERAFPEGWRRGSVADPAWVLPAVGVVGGAWMIVGDRVNWLLRVPHGTENIVQGWDVQWHANVVRFILEEGIASPTRMGELQNIETQAQLLYPTGYHSGIALFAQVAGLEPIPALNVVAAILPGLALPLTMACLVLAVTQSRGLTAQIAAALAALACYVAPTLMWIPDYVGMWPYLFAVTLTGIVIWQFCSTPSRPAMALPAMLGFLGVLVVHPSAVTIVALAVALFWLTRLLFVPVTTRLKDLLWIAGPAVVGALLFLPQLLQGSSQAEEVAEWGVTEGDLTPTPWKTILMMRTRHSVQFFPDFDATVLLWLAVVGAVVVVAWRRQVWPVLFFTISAMAAVHVLEPFDSVVGTALSAITNLHYNTAHRLVMPVSMLTIVGAAIGVAAAIRLLTLAPLAARKGSPRWRWASISASLVVAVIAGAGTVAWARDTSELGAKGAYTETRMDTRMVSDNDRIAFDWLATQPAAWEGLTYGEPDDGHSWLYAYNGVPTLSRHYLWPTGGSGSMMDRIHYHTDALGEGLRGDPDAENPVDEAARELGVKFIISSPDNFWWHVLPRYEQLKGLWVAEGATPVFARGNTVIFAVNDAFTPAELRAMARDAREHGSEEIPQLVGGSGVSGGAAVG</sequence>
<dbReference type="Proteomes" id="UP000006196">
    <property type="component" value="Unassembled WGS sequence"/>
</dbReference>
<feature type="transmembrane region" description="Helical" evidence="2">
    <location>
        <begin position="392"/>
        <end position="416"/>
    </location>
</feature>
<feature type="transmembrane region" description="Helical" evidence="2">
    <location>
        <begin position="461"/>
        <end position="481"/>
    </location>
</feature>
<name>C0XUR4_CORLD</name>
<evidence type="ECO:0000313" key="3">
    <source>
        <dbReference type="EMBL" id="EEI16089.1"/>
    </source>
</evidence>
<organism evidence="3 4">
    <name type="scientific">Corynebacterium lipophiloflavum (strain ATCC 700352 / DSM 44291 / CCUG 37336 / JCM 10383 / DMMZ 1944)</name>
    <dbReference type="NCBI Taxonomy" id="525263"/>
    <lineage>
        <taxon>Bacteria</taxon>
        <taxon>Bacillati</taxon>
        <taxon>Actinomycetota</taxon>
        <taxon>Actinomycetes</taxon>
        <taxon>Mycobacteriales</taxon>
        <taxon>Corynebacteriaceae</taxon>
        <taxon>Corynebacterium</taxon>
    </lineage>
</organism>
<feature type="transmembrane region" description="Helical" evidence="2">
    <location>
        <begin position="501"/>
        <end position="521"/>
    </location>
</feature>
<evidence type="ECO:0000256" key="2">
    <source>
        <dbReference type="SAM" id="Phobius"/>
    </source>
</evidence>
<dbReference type="RefSeq" id="WP_006839477.1">
    <property type="nucleotide sequence ID" value="NZ_GG667191.1"/>
</dbReference>
<dbReference type="EMBL" id="ACHJ01000167">
    <property type="protein sequence ID" value="EEI16089.1"/>
    <property type="molecule type" value="Genomic_DNA"/>
</dbReference>
<gene>
    <name evidence="3" type="ORF">HMPREF0298_2184</name>
</gene>
<dbReference type="AlphaFoldDB" id="C0XUR4"/>
<feature type="compositionally biased region" description="Gly residues" evidence="1">
    <location>
        <begin position="706"/>
        <end position="717"/>
    </location>
</feature>
<feature type="transmembrane region" description="Helical" evidence="2">
    <location>
        <begin position="422"/>
        <end position="449"/>
    </location>
</feature>
<feature type="transmembrane region" description="Helical" evidence="2">
    <location>
        <begin position="58"/>
        <end position="77"/>
    </location>
</feature>
<protein>
    <recommendedName>
        <fullName evidence="5">Tat pathway signal sequence domain protein</fullName>
    </recommendedName>
</protein>
<proteinExistence type="predicted"/>
<feature type="transmembrane region" description="Helical" evidence="2">
    <location>
        <begin position="208"/>
        <end position="228"/>
    </location>
</feature>
<dbReference type="Pfam" id="PF20176">
    <property type="entry name" value="DUF6541"/>
    <property type="match status" value="1"/>
</dbReference>